<feature type="domain" description="Virion DNA-directed RNA polymerase" evidence="3">
    <location>
        <begin position="1879"/>
        <end position="2024"/>
    </location>
</feature>
<evidence type="ECO:0000256" key="1">
    <source>
        <dbReference type="SAM" id="MobiDB-lite"/>
    </source>
</evidence>
<evidence type="ECO:0000259" key="2">
    <source>
        <dbReference type="Pfam" id="PF21624"/>
    </source>
</evidence>
<dbReference type="EMBL" id="MG018928">
    <property type="protein sequence ID" value="ATW58114.1"/>
    <property type="molecule type" value="Genomic_DNA"/>
</dbReference>
<keyword evidence="7" id="KW-1185">Reference proteome</keyword>
<dbReference type="Proteomes" id="UP000240688">
    <property type="component" value="Segment"/>
</dbReference>
<dbReference type="Gene3D" id="6.10.140.1360">
    <property type="match status" value="1"/>
</dbReference>
<dbReference type="Pfam" id="PF21867">
    <property type="entry name" value="vRNAP_dom_2"/>
    <property type="match status" value="1"/>
</dbReference>
<name>A0A2H4P7F0_9CAUD</name>
<evidence type="ECO:0000259" key="3">
    <source>
        <dbReference type="Pfam" id="PF21769"/>
    </source>
</evidence>
<organism evidence="6 7">
    <name type="scientific">Pseudomonas phage inbricus</name>
    <dbReference type="NCBI Taxonomy" id="2048976"/>
    <lineage>
        <taxon>Viruses</taxon>
        <taxon>Duplodnaviria</taxon>
        <taxon>Heunggongvirae</taxon>
        <taxon>Uroviricota</taxon>
        <taxon>Caudoviricetes</taxon>
        <taxon>Schitoviridae</taxon>
        <taxon>Rothmandenesvirinae</taxon>
        <taxon>Inbricusvirus</taxon>
        <taxon>Inbricusvirus inbricus</taxon>
    </lineage>
</organism>
<dbReference type="Gene3D" id="1.20.140.110">
    <property type="match status" value="2"/>
</dbReference>
<dbReference type="Gene3D" id="6.10.250.1860">
    <property type="match status" value="1"/>
</dbReference>
<feature type="domain" description="Virion DNA-directed RNA polymerase plug insertion" evidence="2">
    <location>
        <begin position="1418"/>
        <end position="1501"/>
    </location>
</feature>
<feature type="region of interest" description="Disordered" evidence="1">
    <location>
        <begin position="1264"/>
        <end position="1285"/>
    </location>
</feature>
<reference evidence="7" key="1">
    <citation type="submission" date="2017-09" db="EMBL/GenBank/DDBJ databases">
        <authorList>
            <person name="Djurhuus A.M."/>
            <person name="Carstens A.B."/>
            <person name="Hansen L.H."/>
        </authorList>
    </citation>
    <scope>NUCLEOTIDE SEQUENCE [LARGE SCALE GENOMIC DNA]</scope>
</reference>
<evidence type="ECO:0000259" key="5">
    <source>
        <dbReference type="Pfam" id="PF21894"/>
    </source>
</evidence>
<proteinExistence type="predicted"/>
<feature type="compositionally biased region" description="Basic and acidic residues" evidence="1">
    <location>
        <begin position="1264"/>
        <end position="1276"/>
    </location>
</feature>
<gene>
    <name evidence="6" type="ORF">CNR35_00018</name>
</gene>
<feature type="domain" description="Virion DNA-directed RNA polymerase" evidence="4">
    <location>
        <begin position="1286"/>
        <end position="1402"/>
    </location>
</feature>
<accession>A0A2H4P7F0</accession>
<sequence>MPSTFDRLAGFADAIYDTKRAEVTAATEQKKAVAGGPEYQAMAAQAAGTGMATASQQEIDLRTMDSQSYANKYGVKALLNRGDATGQYISDTTMPRTFSQGSADTVTDVATGLANAVGGIAALGTGIVSDKGGAYISEKLGEMNDWAQGTQSPALRFKREAQQGATAAAARDNKAVADARIEAGMNPTLANLTRVGSDIIDAVKIGGSDSTTLGSGISQGVGSLLAAGPLIKGVGALGSLVVPKSTQAAVGLAAAIDAGSGTMSAARVMNAAAKAAPAAVAIGAMEGGGAYQQTVDSVLRQSHEELAQKSDQYRALVASGMSPDDARIEVATAAGKTAALIQAPIAALTGPLVSKFETAPFSVGSVRGAVGNMARETVEEGIQSGTGQFAQNKGVQTQVDKNQDLYEGVGEQAGLGALYGMGTAGAVQAPGVAGRAVAPVAKTTMAGLRAVGGAVGAATAPVRDALVKRGEKVMQQNEKASPVADAKVQAAADEAVVGADAAEAAMHSAVDATKATDEEKAAARQYATDLVNAAKFDPAELDQPGMPDSVKAAVADATTRPQAFTKLSDFIMNAEEGTHEHLAASLALHDMTSQIENFFLREPAALNQVEQGNEASALLDQYSGLAANMANTPKVGRAMRAVQQMLAKAEVAPVTEASLATPEGQQNVQVAVAKADVAPETSNPEVINTILKHAAEGKIQLSGGQRAALQSAAALLQGAREYDAQAKSLGLRPQDVVSMQIKTDESRGEGQQSALQHAKGIRSAYNAGNMELAAARLDDFLKFAQHMQNKVGALNEHLATGNGDANRSVKYEALTPSRDWVQSKKGLGVDPQNAKSVKFAQQVGLEARTVGEIANNLASAYPELSVGHINLVPLDSRLDKPAAQVVKDFRQAALDGATKTETPAPAKVVDETPTVKAEEPTVTVPPKQEQVKEAVQEPVTKAAPVEKPVAEVAPAPETVAPVKREGTAAAFPDLVGSVDMSAAGVKNYFVHSFKLPTEAKTRTISDEAPLDSIRKALSSPERLADFIGTDAGRMDSDISKQYKAMFTYGDSIAQLLRDNLTKFLSEKNVGKRFANGEEANRWAEGKLLNIVEQDGNSFKYNESLLQNAVLAGLQWQLTAIDRGSIKDAKDAKALTGLEEGEQPAGLVEALNNGLTLTEAANSLAQKIESYWGLDRNRNAPLGYTRGIPLAMASEMLRALVAHGGVEVNRIYLSESGVMLKDEKGAHKTIDMYSPKKQADDSALRAYPTAIEEAVLIEPEEKTFFGEDRPSVPRDQLRNPGVENTPEQRAALKKEIETPFYLHQPMVDFYSALGQDRVLELMGAGRINEQMLNVNHALSLDGQNRSLAAGFNHLEGLVAQVENQVDDITTLPIHYGYNMTRVGRMQMLGKYNPQSTKLVREAVFPTQSTLDLSNENGQDFSRFLLGIAQATGVKVHNKLRADSEKETLGNLNGKFKPAVDMLQDWLTKGGDLPLKAVGTLKQALGSDLSFVALAGLVEYARFLNSDAEGRKSFKTPLYVEADGVTNGPINAMALMSAGPFDARWLANMAKGGLFIGGRMTMNEHRSQVDSKDMYQASTDELAANLDRLRKSIAHDPALTNQMNQLQNIMDLFLPDLSLNDDGNLELKRGIAKNPLTITIYGSGAKGIAGKMVSSVVEAMYERMSQAVQAVADDPSITPALALFGKQAESEAHANEMMAKLDTALTDLTSYVPVIRKEQMLLEVSDVTTQRTGLNPRKFTLQADELSALSQNMLHLFVQPMRDAINTTVGPSLMESTQQLQKATQVQSLFLQEAFKDGVQAKLEEKAKDPNWKKGDFLTQGELDEINKSLSHLAPMIDTGSQTFYVAGSQNTEVAGMDFARALDGKMRVAAQVYGPSDAGVAGIPFMTIGTGDGMMMQGLSNMKGAPTGTLKIFDGINLPLDQIESGSEMANRAVYESWMGNPLQAVSDSYQKFLKNADFKNMNEELTNSLKRSLLEPKLWKEKVAPEYLEGAARALGEKLKFSAMSAEARHRAMDRVNLSVDQMAAVGSPYVVTGKLDLSALTTDEKVATLNKLYVEEMRKLMKPEAKAAEPVKAEPAEKLNPAFDAVGRVHAKSGARVLSTTAIKNLAKISNLSGEQALVLNEIQKSLAAKEYKVIYGTADQVSLYAQLTGKQMLEASDMAEAKKGNIDGWTTFDDKAIYLVSPSNETLIHELVHAATFESVLAHYMGNTGGEQGHVVGEAVGRLEKLMDQFQKLDVSGQSAEFQTAYADAKAAINGYLQDGFGDATLNKAAALNEFMAWGLTNRELTANLKGTTASPLVQLVKGVLAAIKSVIFGRKVMPKVGDDMFSNLLFNSSIIMRTQPSVMQVAKDASLFHSTAYGDNARVQAMTETFDKLVGNYLNVNPIDRVDRQTAVDKAIMSSINLVRNVQAHGFPMTRQESALFESSVAALATEVAINPAALSRAQELYTHVTKTMKVEDFMRDPDGNDPADRYYAQEKYNVVMGNYLVEIDTKGRTSLLPTFLGLALASDEFRAVLAKLPVPKADLKLNNSLDNILTNVGTKAMESLGRRMAGDTKATNVQEAMDALASTIQASASESQSIYDAVATPTGNMIDRANDYIVQSVERLSDAAIDKADGILRDPAKGKIAKGSAEALRLVAAVATEKNGERVARGVISAMNQGKVWQPFHDLVNDLTGRTSENADVYDMIKGVRSQVQQDRQQFREHLPTTIAEKFSRKLEDHEWGTLHTALGKTDIAVLRDGMTAEEVRNVFADQKALDTKINDLEAQLQSMDQGHYALMQKKAQELADYMINGKVAPNLLRNAETVARLFGEKARKGRALPTDQMIKTVDQLVSLYAVEKMSKADRESIASLVQNEAEGIDFSMAYMQGQRVDEMAKARSTDEARFNHYKGYIPTSDKQGVNLIVANDTDYSKLAEKSFIRVGDYGGSSADRGRGSKGYYFSTVSARAPFSQGILQNVRSTAGGVDTTTGFSQGMTAGRITDRNTVKRITQARANGESGSELLMPIYDAAGQVVAYERSVDPVQLQRLERDNHFARQVGVWRGRQVEEAKAQKFNDALVDRLHDMYKKDVMEGRKGEYINVLGNVNDAVLADALALMNVATRERAEALFGEGEFWVRKDMLNDSFGYRMASVGDAWTGNSRLSDSTQDTIKKMALGVFGNKAYKYVMTGENTIQNAVRDAKTLIVVKSVVVPVVNFLANIYQMVGRGVPLKAIVTGLPKKTAEINSYVKSRIRQVEAEAELRAAEGDVVKERKLRAEIQSITDSHKRLSIYPLIERGEFSSISDAGISRDDVLITEGKIQEYMDKLVNKLPPKMQTAGRYALITKDTALFQGIQKAVEYSDFIAKALIHDDLVKRQGKSVDYANGRVTEEFINYDRLPGRFRGYAESIGLMWFYNFKIRSAKVAVSMIRNNPLHALIAGLAPTPTMFGNVGLPIEDNIFSMLYEGKLGNSIGPGMGIRAPSLNPWHALTQ</sequence>
<dbReference type="Pfam" id="PF21624">
    <property type="entry name" value="vRNAP_plug"/>
    <property type="match status" value="1"/>
</dbReference>
<evidence type="ECO:0000313" key="7">
    <source>
        <dbReference type="Proteomes" id="UP000240688"/>
    </source>
</evidence>
<protein>
    <submittedName>
        <fullName evidence="6">Virion RNA polymerase</fullName>
    </submittedName>
</protein>
<dbReference type="Pfam" id="PF21769">
    <property type="entry name" value="vRNAP_dom"/>
    <property type="match status" value="1"/>
</dbReference>
<feature type="domain" description="Bacteriophage N4 RNA polymerase helical" evidence="5">
    <location>
        <begin position="1579"/>
        <end position="1797"/>
    </location>
</feature>
<feature type="region of interest" description="Disordered" evidence="1">
    <location>
        <begin position="896"/>
        <end position="931"/>
    </location>
</feature>
<evidence type="ECO:0000313" key="6">
    <source>
        <dbReference type="EMBL" id="ATW58114.1"/>
    </source>
</evidence>
<dbReference type="Pfam" id="PF21894">
    <property type="entry name" value="N4_RNAP_helical"/>
    <property type="match status" value="1"/>
</dbReference>
<evidence type="ECO:0000259" key="4">
    <source>
        <dbReference type="Pfam" id="PF21867"/>
    </source>
</evidence>
<dbReference type="InterPro" id="IPR053805">
    <property type="entry name" value="N4_RNAP_helical"/>
</dbReference>
<dbReference type="InterPro" id="IPR054062">
    <property type="entry name" value="vRNAP_dom2"/>
</dbReference>
<dbReference type="InterPro" id="IPR049433">
    <property type="entry name" value="vRNAP_plug"/>
</dbReference>
<dbReference type="InterPro" id="IPR049432">
    <property type="entry name" value="vRNAP_dom"/>
</dbReference>
<dbReference type="Gene3D" id="6.10.140.1370">
    <property type="match status" value="1"/>
</dbReference>